<accession>A0ABN0NWD6</accession>
<evidence type="ECO:0000256" key="3">
    <source>
        <dbReference type="SAM" id="Coils"/>
    </source>
</evidence>
<keyword evidence="3" id="KW-0175">Coiled coil</keyword>
<feature type="coiled-coil region" evidence="3">
    <location>
        <begin position="414"/>
        <end position="441"/>
    </location>
</feature>
<evidence type="ECO:0000256" key="4">
    <source>
        <dbReference type="SAM" id="SignalP"/>
    </source>
</evidence>
<dbReference type="PANTHER" id="PTHR43649:SF12">
    <property type="entry name" value="DIACETYLCHITOBIOSE BINDING PROTEIN DASA"/>
    <property type="match status" value="1"/>
</dbReference>
<dbReference type="PANTHER" id="PTHR43649">
    <property type="entry name" value="ARABINOSE-BINDING PROTEIN-RELATED"/>
    <property type="match status" value="1"/>
</dbReference>
<comment type="subcellular location">
    <subcellularLocation>
        <location evidence="1">Periplasm</location>
    </subcellularLocation>
</comment>
<dbReference type="SUPFAM" id="SSF53850">
    <property type="entry name" value="Periplasmic binding protein-like II"/>
    <property type="match status" value="1"/>
</dbReference>
<dbReference type="InterPro" id="IPR006059">
    <property type="entry name" value="SBP"/>
</dbReference>
<evidence type="ECO:0000256" key="1">
    <source>
        <dbReference type="ARBA" id="ARBA00004418"/>
    </source>
</evidence>
<comment type="similarity">
    <text evidence="2">Belongs to the bacterial solute-binding protein 1 family.</text>
</comment>
<dbReference type="Gene3D" id="3.40.190.10">
    <property type="entry name" value="Periplasmic binding protein-like II"/>
    <property type="match status" value="1"/>
</dbReference>
<protein>
    <submittedName>
        <fullName evidence="5">ABC transporter, solute-binding protein</fullName>
    </submittedName>
</protein>
<dbReference type="Pfam" id="PF01547">
    <property type="entry name" value="SBP_bac_1"/>
    <property type="match status" value="1"/>
</dbReference>
<feature type="chain" id="PRO_5047002981" evidence="4">
    <location>
        <begin position="21"/>
        <end position="447"/>
    </location>
</feature>
<dbReference type="CDD" id="cd13585">
    <property type="entry name" value="PBP2_TMBP_like"/>
    <property type="match status" value="1"/>
</dbReference>
<feature type="signal peptide" evidence="4">
    <location>
        <begin position="1"/>
        <end position="20"/>
    </location>
</feature>
<proteinExistence type="inferred from homology"/>
<dbReference type="RefSeq" id="WP_021686294.1">
    <property type="nucleotide sequence ID" value="NZ_KI260554.1"/>
</dbReference>
<dbReference type="Proteomes" id="UP000016649">
    <property type="component" value="Unassembled WGS sequence"/>
</dbReference>
<sequence>MKKVWVTLLCFTLIYSMSFAAGGKDGADKASVQLRFLDVNPGPARQEYYTKAFAQFKDETGISVVYESVPWDDAANKLTVLGASKDLPDILTTWAGWLGQFTEAGWLEPLAPYIGNTSGEYADTVTKLVWKAEKELYRDIYTVPDGMMVKGVFVRKDWAKEAGLNLDPKKGWTYNDFFETVKKLNNPAKKRYGTSYRGARGAFDPLFVYLESFTGGRAYADDGEALFDSPECIEAYKKWCSSYLDGCAPKDAINWGFVEMVDNFCGGLTGTLINDSEVAPSCIASLKPDQWMVMPMPKSDKDGKIYNTVNSPYAYSIASNSKHKKDAWRLIEFLTRPDNNINYCKLTGLIPIKKAVGNDPYYGPNGPYAAFVQQLNDKDMVVPCAFGPFSLTDLHQGAMHEEIQKYLLGKQSAETSLKNVSNELERRMKAYLKENSGAKVEKPKGLN</sequence>
<name>A0ABN0NWD6_TRELE</name>
<keyword evidence="4" id="KW-0732">Signal</keyword>
<reference evidence="5 6" key="1">
    <citation type="submission" date="2013-08" db="EMBL/GenBank/DDBJ databases">
        <authorList>
            <person name="Weinstock G."/>
            <person name="Sodergren E."/>
            <person name="Wylie T."/>
            <person name="Fulton L."/>
            <person name="Fulton R."/>
            <person name="Fronick C."/>
            <person name="O'Laughlin M."/>
            <person name="Godfrey J."/>
            <person name="Miner T."/>
            <person name="Herter B."/>
            <person name="Appelbaum E."/>
            <person name="Cordes M."/>
            <person name="Lek S."/>
            <person name="Wollam A."/>
            <person name="Pepin K.H."/>
            <person name="Palsikar V.B."/>
            <person name="Mitreva M."/>
            <person name="Wilson R.K."/>
        </authorList>
    </citation>
    <scope>NUCLEOTIDE SEQUENCE [LARGE SCALE GENOMIC DNA]</scope>
    <source>
        <strain evidence="5 6">ATCC 700332</strain>
    </source>
</reference>
<keyword evidence="6" id="KW-1185">Reference proteome</keyword>
<evidence type="ECO:0000256" key="2">
    <source>
        <dbReference type="ARBA" id="ARBA00008520"/>
    </source>
</evidence>
<evidence type="ECO:0000313" key="6">
    <source>
        <dbReference type="Proteomes" id="UP000016649"/>
    </source>
</evidence>
<evidence type="ECO:0000313" key="5">
    <source>
        <dbReference type="EMBL" id="ERJ91668.1"/>
    </source>
</evidence>
<gene>
    <name evidence="5" type="ORF">HMPREF9193_02123</name>
</gene>
<comment type="caution">
    <text evidence="5">The sequence shown here is derived from an EMBL/GenBank/DDBJ whole genome shotgun (WGS) entry which is preliminary data.</text>
</comment>
<organism evidence="5 6">
    <name type="scientific">Treponema lecithinolyticum ATCC 700332</name>
    <dbReference type="NCBI Taxonomy" id="1321815"/>
    <lineage>
        <taxon>Bacteria</taxon>
        <taxon>Pseudomonadati</taxon>
        <taxon>Spirochaetota</taxon>
        <taxon>Spirochaetia</taxon>
        <taxon>Spirochaetales</taxon>
        <taxon>Treponemataceae</taxon>
        <taxon>Treponema</taxon>
    </lineage>
</organism>
<dbReference type="EMBL" id="AWVH01000044">
    <property type="protein sequence ID" value="ERJ91668.1"/>
    <property type="molecule type" value="Genomic_DNA"/>
</dbReference>
<dbReference type="InterPro" id="IPR050490">
    <property type="entry name" value="Bact_solute-bd_prot1"/>
</dbReference>